<evidence type="ECO:0000313" key="2">
    <source>
        <dbReference type="Proteomes" id="UP000634136"/>
    </source>
</evidence>
<comment type="caution">
    <text evidence="1">The sequence shown here is derived from an EMBL/GenBank/DDBJ whole genome shotgun (WGS) entry which is preliminary data.</text>
</comment>
<reference evidence="1" key="1">
    <citation type="submission" date="2020-09" db="EMBL/GenBank/DDBJ databases">
        <title>Genome-Enabled Discovery of Anthraquinone Biosynthesis in Senna tora.</title>
        <authorList>
            <person name="Kang S.-H."/>
            <person name="Pandey R.P."/>
            <person name="Lee C.-M."/>
            <person name="Sim J.-S."/>
            <person name="Jeong J.-T."/>
            <person name="Choi B.-S."/>
            <person name="Jung M."/>
            <person name="Ginzburg D."/>
            <person name="Zhao K."/>
            <person name="Won S.Y."/>
            <person name="Oh T.-J."/>
            <person name="Yu Y."/>
            <person name="Kim N.-H."/>
            <person name="Lee O.R."/>
            <person name="Lee T.-H."/>
            <person name="Bashyal P."/>
            <person name="Kim T.-S."/>
            <person name="Lee W.-H."/>
            <person name="Kawkins C."/>
            <person name="Kim C.-K."/>
            <person name="Kim J.S."/>
            <person name="Ahn B.O."/>
            <person name="Rhee S.Y."/>
            <person name="Sohng J.K."/>
        </authorList>
    </citation>
    <scope>NUCLEOTIDE SEQUENCE</scope>
    <source>
        <tissue evidence="1">Leaf</tissue>
    </source>
</reference>
<gene>
    <name evidence="1" type="ORF">G2W53_002531</name>
</gene>
<dbReference type="EMBL" id="JAAIUW010000001">
    <property type="protein sequence ID" value="KAF7845626.1"/>
    <property type="molecule type" value="Genomic_DNA"/>
</dbReference>
<proteinExistence type="predicted"/>
<dbReference type="AlphaFoldDB" id="A0A835CLA0"/>
<protein>
    <submittedName>
        <fullName evidence="1">Uncharacterized protein</fullName>
    </submittedName>
</protein>
<keyword evidence="2" id="KW-1185">Reference proteome</keyword>
<accession>A0A835CLA0</accession>
<dbReference type="Proteomes" id="UP000634136">
    <property type="component" value="Unassembled WGS sequence"/>
</dbReference>
<sequence>MTSFSSSTCVTVHIRHRLLLTSATATDYESQNLRLSTTQSLFSDLSSRFEHLRVHRRLALCRRILHSVGIHM</sequence>
<name>A0A835CLA0_9FABA</name>
<evidence type="ECO:0000313" key="1">
    <source>
        <dbReference type="EMBL" id="KAF7845626.1"/>
    </source>
</evidence>
<organism evidence="1 2">
    <name type="scientific">Senna tora</name>
    <dbReference type="NCBI Taxonomy" id="362788"/>
    <lineage>
        <taxon>Eukaryota</taxon>
        <taxon>Viridiplantae</taxon>
        <taxon>Streptophyta</taxon>
        <taxon>Embryophyta</taxon>
        <taxon>Tracheophyta</taxon>
        <taxon>Spermatophyta</taxon>
        <taxon>Magnoliopsida</taxon>
        <taxon>eudicotyledons</taxon>
        <taxon>Gunneridae</taxon>
        <taxon>Pentapetalae</taxon>
        <taxon>rosids</taxon>
        <taxon>fabids</taxon>
        <taxon>Fabales</taxon>
        <taxon>Fabaceae</taxon>
        <taxon>Caesalpinioideae</taxon>
        <taxon>Cassia clade</taxon>
        <taxon>Senna</taxon>
    </lineage>
</organism>